<organism evidence="2">
    <name type="scientific">Siphoviridae sp. ctNwR4</name>
    <dbReference type="NCBI Taxonomy" id="2825474"/>
    <lineage>
        <taxon>Viruses</taxon>
        <taxon>Duplodnaviria</taxon>
        <taxon>Heunggongvirae</taxon>
        <taxon>Uroviricota</taxon>
        <taxon>Caudoviricetes</taxon>
    </lineage>
</organism>
<sequence>MSERSCRSSEPEPEEILPRKPGHPSCAGIPVSFLACGTPASLCSKTRRTRSPGLRLCKLEL</sequence>
<feature type="compositionally biased region" description="Basic and acidic residues" evidence="1">
    <location>
        <begin position="1"/>
        <end position="10"/>
    </location>
</feature>
<reference evidence="2" key="1">
    <citation type="journal article" date="2021" name="Proc. Natl. Acad. Sci. U.S.A.">
        <title>A Catalog of Tens of Thousands of Viruses from Human Metagenomes Reveals Hidden Associations with Chronic Diseases.</title>
        <authorList>
            <person name="Tisza M.J."/>
            <person name="Buck C.B."/>
        </authorList>
    </citation>
    <scope>NUCLEOTIDE SEQUENCE</scope>
    <source>
        <strain evidence="2">CtNwR4</strain>
    </source>
</reference>
<name>A0A8S5P1U7_9CAUD</name>
<accession>A0A8S5P1U7</accession>
<evidence type="ECO:0000256" key="1">
    <source>
        <dbReference type="SAM" id="MobiDB-lite"/>
    </source>
</evidence>
<protein>
    <submittedName>
        <fullName evidence="2">Uncharacterized protein</fullName>
    </submittedName>
</protein>
<feature type="region of interest" description="Disordered" evidence="1">
    <location>
        <begin position="1"/>
        <end position="25"/>
    </location>
</feature>
<dbReference type="EMBL" id="BK015315">
    <property type="protein sequence ID" value="DAE00930.1"/>
    <property type="molecule type" value="Genomic_DNA"/>
</dbReference>
<evidence type="ECO:0000313" key="2">
    <source>
        <dbReference type="EMBL" id="DAE00930.1"/>
    </source>
</evidence>
<proteinExistence type="predicted"/>